<dbReference type="AlphaFoldDB" id="A0A6G8AN15"/>
<protein>
    <submittedName>
        <fullName evidence="5">MarR family transcriptional regulator</fullName>
    </submittedName>
</protein>
<proteinExistence type="predicted"/>
<dbReference type="InterPro" id="IPR036388">
    <property type="entry name" value="WH-like_DNA-bd_sf"/>
</dbReference>
<dbReference type="PANTHER" id="PTHR42756">
    <property type="entry name" value="TRANSCRIPTIONAL REGULATOR, MARR"/>
    <property type="match status" value="1"/>
</dbReference>
<gene>
    <name evidence="5" type="ORF">G7081_04925</name>
</gene>
<keyword evidence="3" id="KW-0804">Transcription</keyword>
<dbReference type="PANTHER" id="PTHR42756:SF1">
    <property type="entry name" value="TRANSCRIPTIONAL REPRESSOR OF EMRAB OPERON"/>
    <property type="match status" value="1"/>
</dbReference>
<feature type="domain" description="HTH marR-type" evidence="4">
    <location>
        <begin position="1"/>
        <end position="136"/>
    </location>
</feature>
<dbReference type="GO" id="GO:0003677">
    <property type="term" value="F:DNA binding"/>
    <property type="evidence" value="ECO:0007669"/>
    <property type="project" value="UniProtKB-KW"/>
</dbReference>
<evidence type="ECO:0000313" key="6">
    <source>
        <dbReference type="Proteomes" id="UP000500890"/>
    </source>
</evidence>
<dbReference type="KEGG" id="vah:G7081_04925"/>
<dbReference type="Gene3D" id="1.10.10.10">
    <property type="entry name" value="Winged helix-like DNA-binding domain superfamily/Winged helix DNA-binding domain"/>
    <property type="match status" value="1"/>
</dbReference>
<evidence type="ECO:0000313" key="5">
    <source>
        <dbReference type="EMBL" id="QIL46458.1"/>
    </source>
</evidence>
<dbReference type="SMART" id="SM00347">
    <property type="entry name" value="HTH_MARR"/>
    <property type="match status" value="1"/>
</dbReference>
<keyword evidence="2" id="KW-0238">DNA-binding</keyword>
<evidence type="ECO:0000256" key="1">
    <source>
        <dbReference type="ARBA" id="ARBA00023015"/>
    </source>
</evidence>
<organism evidence="5 6">
    <name type="scientific">Vagococcus coleopterorum</name>
    <dbReference type="NCBI Taxonomy" id="2714946"/>
    <lineage>
        <taxon>Bacteria</taxon>
        <taxon>Bacillati</taxon>
        <taxon>Bacillota</taxon>
        <taxon>Bacilli</taxon>
        <taxon>Lactobacillales</taxon>
        <taxon>Enterococcaceae</taxon>
        <taxon>Vagococcus</taxon>
    </lineage>
</organism>
<evidence type="ECO:0000256" key="2">
    <source>
        <dbReference type="ARBA" id="ARBA00023125"/>
    </source>
</evidence>
<keyword evidence="6" id="KW-1185">Reference proteome</keyword>
<dbReference type="RefSeq" id="WP_166007847.1">
    <property type="nucleotide sequence ID" value="NZ_CP049886.1"/>
</dbReference>
<keyword evidence="1" id="KW-0805">Transcription regulation</keyword>
<dbReference type="PROSITE" id="PS50995">
    <property type="entry name" value="HTH_MARR_2"/>
    <property type="match status" value="1"/>
</dbReference>
<dbReference type="SUPFAM" id="SSF46785">
    <property type="entry name" value="Winged helix' DNA-binding domain"/>
    <property type="match status" value="1"/>
</dbReference>
<dbReference type="EMBL" id="CP049886">
    <property type="protein sequence ID" value="QIL46458.1"/>
    <property type="molecule type" value="Genomic_DNA"/>
</dbReference>
<accession>A0A6G8AN15</accession>
<dbReference type="InterPro" id="IPR036390">
    <property type="entry name" value="WH_DNA-bd_sf"/>
</dbReference>
<dbReference type="Pfam" id="PF01047">
    <property type="entry name" value="MarR"/>
    <property type="match status" value="1"/>
</dbReference>
<reference evidence="5 6" key="1">
    <citation type="submission" date="2020-03" db="EMBL/GenBank/DDBJ databases">
        <title>Vagococcus sp. nov., isolated from beetles.</title>
        <authorList>
            <person name="Hyun D.-W."/>
            <person name="Bae J.-W."/>
        </authorList>
    </citation>
    <scope>NUCLEOTIDE SEQUENCE [LARGE SCALE GENOMIC DNA]</scope>
    <source>
        <strain evidence="5 6">HDW17A</strain>
    </source>
</reference>
<evidence type="ECO:0000259" key="4">
    <source>
        <dbReference type="PROSITE" id="PS50995"/>
    </source>
</evidence>
<dbReference type="InterPro" id="IPR000835">
    <property type="entry name" value="HTH_MarR-typ"/>
</dbReference>
<sequence length="143" mass="17027">MKSQKHDVNGFIKSFFNYVTFLEKEMAEDDFNFNEMRIIFELWENGTVSAKSIESELALDKGYTSRLLTRLIADDIIEKKQSSEDKRFYDISFTKKGERLAASLYDKYEKIITNDYNRMDKVEQQRFLETLKVFKKIDEARES</sequence>
<dbReference type="GO" id="GO:0003700">
    <property type="term" value="F:DNA-binding transcription factor activity"/>
    <property type="evidence" value="ECO:0007669"/>
    <property type="project" value="InterPro"/>
</dbReference>
<evidence type="ECO:0000256" key="3">
    <source>
        <dbReference type="ARBA" id="ARBA00023163"/>
    </source>
</evidence>
<name>A0A6G8AN15_9ENTE</name>
<dbReference type="Proteomes" id="UP000500890">
    <property type="component" value="Chromosome"/>
</dbReference>